<protein>
    <submittedName>
        <fullName evidence="1">Zinc metallopeptidase</fullName>
    </submittedName>
</protein>
<accession>A0A6I4IN98</accession>
<name>A0A6I4IN98_9SPHI</name>
<sequence>MTTLAWVILIINTGSAWLLMIAIFIISLVVQSRFKSKFRQYAEMPLLSGLSGAEVAEKMLRDNYIYDVKVISVEGQLTDHYNPEDKTVNLSPDVYYSRSVAAAAVAAHECGHALQHAKAYSWLTFRTAIVPAINVASKLVQWTLFIGVMLIAFAGNPYVLMIGVVALALVTFFSFVTLPVEFDASNRALAWLNSNNTVMQSNGEHEQAKDALWWAAMTYVVAALSSLAALLYYISFLNRRN</sequence>
<keyword evidence="2" id="KW-1185">Reference proteome</keyword>
<dbReference type="PANTHER" id="PTHR36434">
    <property type="entry name" value="MEMBRANE PROTEASE YUGP-RELATED"/>
    <property type="match status" value="1"/>
</dbReference>
<dbReference type="KEGG" id="mgik:GO620_015285"/>
<gene>
    <name evidence="1" type="ORF">GO620_015285</name>
</gene>
<dbReference type="RefSeq" id="WP_157524629.1">
    <property type="nucleotide sequence ID" value="NZ_CP066775.1"/>
</dbReference>
<dbReference type="EMBL" id="CP066775">
    <property type="protein sequence ID" value="QQL49517.1"/>
    <property type="molecule type" value="Genomic_DNA"/>
</dbReference>
<organism evidence="1 2">
    <name type="scientific">Mucilaginibacter ginkgonis</name>
    <dbReference type="NCBI Taxonomy" id="2682091"/>
    <lineage>
        <taxon>Bacteria</taxon>
        <taxon>Pseudomonadati</taxon>
        <taxon>Bacteroidota</taxon>
        <taxon>Sphingobacteriia</taxon>
        <taxon>Sphingobacteriales</taxon>
        <taxon>Sphingobacteriaceae</taxon>
        <taxon>Mucilaginibacter</taxon>
    </lineage>
</organism>
<evidence type="ECO:0000313" key="1">
    <source>
        <dbReference type="EMBL" id="QQL49517.1"/>
    </source>
</evidence>
<dbReference type="AlphaFoldDB" id="A0A6I4IN98"/>
<reference evidence="1 2" key="1">
    <citation type="submission" date="2020-12" db="EMBL/GenBank/DDBJ databases">
        <title>HMF7856_wgs.fasta genome submission.</title>
        <authorList>
            <person name="Kang H."/>
            <person name="Kim H."/>
            <person name="Joh K."/>
        </authorList>
    </citation>
    <scope>NUCLEOTIDE SEQUENCE [LARGE SCALE GENOMIC DNA]</scope>
    <source>
        <strain evidence="1 2">HMF7856</strain>
    </source>
</reference>
<evidence type="ECO:0000313" key="2">
    <source>
        <dbReference type="Proteomes" id="UP000429232"/>
    </source>
</evidence>
<proteinExistence type="predicted"/>
<dbReference type="InterPro" id="IPR007395">
    <property type="entry name" value="Zn_peptidase_2"/>
</dbReference>
<dbReference type="Proteomes" id="UP000429232">
    <property type="component" value="Chromosome"/>
</dbReference>
<dbReference type="PANTHER" id="PTHR36434:SF1">
    <property type="entry name" value="MEMBRANE PROTEASE YUGP-RELATED"/>
    <property type="match status" value="1"/>
</dbReference>
<dbReference type="Pfam" id="PF04298">
    <property type="entry name" value="Zn_peptidase_2"/>
    <property type="match status" value="1"/>
</dbReference>